<dbReference type="PANTHER" id="PTHR46026">
    <property type="entry name" value="RHO-TYPE GUANINE NUCLEOTIDE EXCHANGE FACTOR, ISOFORM F"/>
    <property type="match status" value="1"/>
</dbReference>
<dbReference type="EMBL" id="FN668688">
    <property type="protein sequence ID" value="CBK24434.2"/>
    <property type="molecule type" value="Genomic_DNA"/>
</dbReference>
<dbReference type="PROSITE" id="PS50002">
    <property type="entry name" value="SH3"/>
    <property type="match status" value="1"/>
</dbReference>
<dbReference type="InterPro" id="IPR001452">
    <property type="entry name" value="SH3_domain"/>
</dbReference>
<evidence type="ECO:0000313" key="4">
    <source>
        <dbReference type="EMBL" id="CBK24434.2"/>
    </source>
</evidence>
<dbReference type="OMA" id="VTHCEAR"/>
<dbReference type="SMART" id="SM00326">
    <property type="entry name" value="SH3"/>
    <property type="match status" value="1"/>
</dbReference>
<keyword evidence="5" id="KW-1185">Reference proteome</keyword>
<name>D8M8P5_BLAHO</name>
<evidence type="ECO:0000256" key="1">
    <source>
        <dbReference type="ARBA" id="ARBA00022443"/>
    </source>
</evidence>
<dbReference type="PRINTS" id="PR00452">
    <property type="entry name" value="SH3DOMAIN"/>
</dbReference>
<dbReference type="InterPro" id="IPR036028">
    <property type="entry name" value="SH3-like_dom_sf"/>
</dbReference>
<evidence type="ECO:0000313" key="5">
    <source>
        <dbReference type="Proteomes" id="UP000008312"/>
    </source>
</evidence>
<dbReference type="PANTHER" id="PTHR46026:SF1">
    <property type="entry name" value="RHO-TYPE GUANINE NUCLEOTIDE EXCHANGE FACTOR, ISOFORM F"/>
    <property type="match status" value="1"/>
</dbReference>
<dbReference type="Gene3D" id="2.30.30.40">
    <property type="entry name" value="SH3 Domains"/>
    <property type="match status" value="1"/>
</dbReference>
<dbReference type="FunFam" id="2.30.30.40:FF:000100">
    <property type="entry name" value="SH3 domain-containing YSC84-like protein 1"/>
    <property type="match status" value="1"/>
</dbReference>
<dbReference type="GeneID" id="24921214"/>
<feature type="domain" description="SH3" evidence="3">
    <location>
        <begin position="5"/>
        <end position="62"/>
    </location>
</feature>
<accession>D8M8P5</accession>
<proteinExistence type="predicted"/>
<dbReference type="AlphaFoldDB" id="D8M8P5"/>
<dbReference type="RefSeq" id="XP_012898482.1">
    <property type="nucleotide sequence ID" value="XM_013043028.1"/>
</dbReference>
<sequence length="62" mass="7059">MNPNRSLFDVIAMYNFKGDEEGDLPFRKGDIISVVAVDECGWWTGKFKGNMGIFPANYVKRL</sequence>
<evidence type="ECO:0000259" key="3">
    <source>
        <dbReference type="PROSITE" id="PS50002"/>
    </source>
</evidence>
<protein>
    <recommendedName>
        <fullName evidence="3">SH3 domain-containing protein</fullName>
    </recommendedName>
</protein>
<dbReference type="Pfam" id="PF00018">
    <property type="entry name" value="SH3_1"/>
    <property type="match status" value="1"/>
</dbReference>
<dbReference type="PRINTS" id="PR00499">
    <property type="entry name" value="P67PHOX"/>
</dbReference>
<dbReference type="OrthoDB" id="199301at2759"/>
<keyword evidence="1 2" id="KW-0728">SH3 domain</keyword>
<evidence type="ECO:0000256" key="2">
    <source>
        <dbReference type="PROSITE-ProRule" id="PRU00192"/>
    </source>
</evidence>
<dbReference type="SUPFAM" id="SSF50044">
    <property type="entry name" value="SH3-domain"/>
    <property type="match status" value="1"/>
</dbReference>
<organism evidence="4">
    <name type="scientific">Blastocystis hominis</name>
    <dbReference type="NCBI Taxonomy" id="12968"/>
    <lineage>
        <taxon>Eukaryota</taxon>
        <taxon>Sar</taxon>
        <taxon>Stramenopiles</taxon>
        <taxon>Bigyra</taxon>
        <taxon>Opalozoa</taxon>
        <taxon>Opalinata</taxon>
        <taxon>Blastocystidae</taxon>
        <taxon>Blastocystis</taxon>
    </lineage>
</organism>
<reference evidence="4" key="1">
    <citation type="submission" date="2010-02" db="EMBL/GenBank/DDBJ databases">
        <title>Sequencing and annotation of the Blastocystis hominis genome.</title>
        <authorList>
            <person name="Wincker P."/>
        </authorList>
    </citation>
    <scope>NUCLEOTIDE SEQUENCE</scope>
    <source>
        <strain evidence="4">Singapore isolate B</strain>
    </source>
</reference>
<gene>
    <name evidence="4" type="ORF">GSBLH_T00004177001</name>
</gene>
<dbReference type="InParanoid" id="D8M8P5"/>
<dbReference type="Proteomes" id="UP000008312">
    <property type="component" value="Unassembled WGS sequence"/>
</dbReference>